<feature type="transmembrane region" description="Helical" evidence="8">
    <location>
        <begin position="327"/>
        <end position="352"/>
    </location>
</feature>
<evidence type="ECO:0000313" key="11">
    <source>
        <dbReference type="Proteomes" id="UP000030002"/>
    </source>
</evidence>
<feature type="transmembrane region" description="Helical" evidence="8">
    <location>
        <begin position="394"/>
        <end position="412"/>
    </location>
</feature>
<dbReference type="GO" id="GO:0022857">
    <property type="term" value="F:transmembrane transporter activity"/>
    <property type="evidence" value="ECO:0007669"/>
    <property type="project" value="InterPro"/>
</dbReference>
<organism evidence="10 11">
    <name type="scientific">Knoellia sinensis KCTC 19936</name>
    <dbReference type="NCBI Taxonomy" id="1385520"/>
    <lineage>
        <taxon>Bacteria</taxon>
        <taxon>Bacillati</taxon>
        <taxon>Actinomycetota</taxon>
        <taxon>Actinomycetes</taxon>
        <taxon>Micrococcales</taxon>
        <taxon>Intrasporangiaceae</taxon>
        <taxon>Knoellia</taxon>
    </lineage>
</organism>
<dbReference type="AlphaFoldDB" id="A0A0A0J4H0"/>
<feature type="transmembrane region" description="Helical" evidence="8">
    <location>
        <begin position="21"/>
        <end position="42"/>
    </location>
</feature>
<comment type="subcellular location">
    <subcellularLocation>
        <location evidence="1">Cell membrane</location>
        <topology evidence="1">Multi-pass membrane protein</topology>
    </subcellularLocation>
</comment>
<evidence type="ECO:0000256" key="1">
    <source>
        <dbReference type="ARBA" id="ARBA00004651"/>
    </source>
</evidence>
<evidence type="ECO:0000256" key="6">
    <source>
        <dbReference type="ARBA" id="ARBA00023136"/>
    </source>
</evidence>
<keyword evidence="4 8" id="KW-0812">Transmembrane</keyword>
<dbReference type="STRING" id="1385520.N802_02895"/>
<accession>A0A0A0J4H0</accession>
<keyword evidence="5 8" id="KW-1133">Transmembrane helix</keyword>
<feature type="transmembrane region" description="Helical" evidence="8">
    <location>
        <begin position="101"/>
        <end position="121"/>
    </location>
</feature>
<dbReference type="eggNOG" id="COG0477">
    <property type="taxonomic scope" value="Bacteria"/>
</dbReference>
<dbReference type="PROSITE" id="PS50850">
    <property type="entry name" value="MFS"/>
    <property type="match status" value="1"/>
</dbReference>
<evidence type="ECO:0000256" key="8">
    <source>
        <dbReference type="SAM" id="Phobius"/>
    </source>
</evidence>
<sequence length="450" mass="46245">MPRAGRAAVRAGVIGNYVDQINIFLPVVALAPALATLAGPNAGVTKGALVIVATLLGRPIGSMVFGRIADRIGRTATTKVAIAGTAVSSLLIAAVPGHAVIGAWAITLVVALRFVGGAFLAGEYTSAIPLAMEWSKPRRRGLVSGLIMSMSPAAQSTIAFATAGLIALLGSGSYAEWGWRFPFIAGGLASLALLAYYSARVADAPHVTREREAADAAKTPASLGLRAVLGGAYAGVFWQMFGLMTGLWLMTNMVVIVMAGRLATDLELSGSEVAVVVGVASVTQAVVMAMTGHLSSLVGRRRFFVGWGVFAAVVAPLLWIGTMSAQVIPAVVGIALLQVVTVCGYGPVGAYLCERLPAHVRATGYGTAYSLSIVGPALWPWWLPHLEALVGRNASVVLVIATGGLLVAAWGARGPRLSPADLDRSVGAVAQDPEPSVPAAETPVIATARD</sequence>
<feature type="transmembrane region" description="Helical" evidence="8">
    <location>
        <begin position="364"/>
        <end position="382"/>
    </location>
</feature>
<feature type="transmembrane region" description="Helical" evidence="8">
    <location>
        <begin position="236"/>
        <end position="261"/>
    </location>
</feature>
<keyword evidence="11" id="KW-1185">Reference proteome</keyword>
<dbReference type="GO" id="GO:0005886">
    <property type="term" value="C:plasma membrane"/>
    <property type="evidence" value="ECO:0007669"/>
    <property type="project" value="UniProtKB-SubCell"/>
</dbReference>
<evidence type="ECO:0000256" key="7">
    <source>
        <dbReference type="SAM" id="MobiDB-lite"/>
    </source>
</evidence>
<comment type="caution">
    <text evidence="10">The sequence shown here is derived from an EMBL/GenBank/DDBJ whole genome shotgun (WGS) entry which is preliminary data.</text>
</comment>
<dbReference type="Proteomes" id="UP000030002">
    <property type="component" value="Unassembled WGS sequence"/>
</dbReference>
<dbReference type="SUPFAM" id="SSF103473">
    <property type="entry name" value="MFS general substrate transporter"/>
    <property type="match status" value="1"/>
</dbReference>
<feature type="transmembrane region" description="Helical" evidence="8">
    <location>
        <begin position="181"/>
        <end position="199"/>
    </location>
</feature>
<feature type="transmembrane region" description="Helical" evidence="8">
    <location>
        <begin position="142"/>
        <end position="169"/>
    </location>
</feature>
<reference evidence="10 11" key="1">
    <citation type="submission" date="2013-08" db="EMBL/GenBank/DDBJ databases">
        <title>The genome sequence of Knoellia sinensis.</title>
        <authorList>
            <person name="Zhu W."/>
            <person name="Wang G."/>
        </authorList>
    </citation>
    <scope>NUCLEOTIDE SEQUENCE [LARGE SCALE GENOMIC DNA]</scope>
    <source>
        <strain evidence="10 11">KCTC 19936</strain>
    </source>
</reference>
<dbReference type="InterPro" id="IPR036259">
    <property type="entry name" value="MFS_trans_sf"/>
</dbReference>
<dbReference type="Pfam" id="PF07690">
    <property type="entry name" value="MFS_1"/>
    <property type="match status" value="1"/>
</dbReference>
<feature type="transmembrane region" description="Helical" evidence="8">
    <location>
        <begin position="303"/>
        <end position="321"/>
    </location>
</feature>
<feature type="region of interest" description="Disordered" evidence="7">
    <location>
        <begin position="427"/>
        <end position="450"/>
    </location>
</feature>
<evidence type="ECO:0000256" key="3">
    <source>
        <dbReference type="ARBA" id="ARBA00022475"/>
    </source>
</evidence>
<name>A0A0A0J4H0_9MICO</name>
<dbReference type="Gene3D" id="1.20.1250.20">
    <property type="entry name" value="MFS general substrate transporter like domains"/>
    <property type="match status" value="2"/>
</dbReference>
<keyword evidence="6 8" id="KW-0472">Membrane</keyword>
<dbReference type="InterPro" id="IPR011701">
    <property type="entry name" value="MFS"/>
</dbReference>
<evidence type="ECO:0000256" key="4">
    <source>
        <dbReference type="ARBA" id="ARBA00022692"/>
    </source>
</evidence>
<keyword evidence="2" id="KW-0813">Transport</keyword>
<gene>
    <name evidence="10" type="ORF">N802_02895</name>
</gene>
<feature type="domain" description="Major facilitator superfamily (MFS) profile" evidence="9">
    <location>
        <begin position="8"/>
        <end position="416"/>
    </location>
</feature>
<evidence type="ECO:0000313" key="10">
    <source>
        <dbReference type="EMBL" id="KGN31629.1"/>
    </source>
</evidence>
<feature type="transmembrane region" description="Helical" evidence="8">
    <location>
        <begin position="76"/>
        <end position="95"/>
    </location>
</feature>
<dbReference type="InterPro" id="IPR020846">
    <property type="entry name" value="MFS_dom"/>
</dbReference>
<keyword evidence="3" id="KW-1003">Cell membrane</keyword>
<dbReference type="OrthoDB" id="8953821at2"/>
<feature type="transmembrane region" description="Helical" evidence="8">
    <location>
        <begin position="273"/>
        <end position="291"/>
    </location>
</feature>
<proteinExistence type="predicted"/>
<protein>
    <submittedName>
        <fullName evidence="10">MFS transporter</fullName>
    </submittedName>
</protein>
<dbReference type="PANTHER" id="PTHR43045">
    <property type="entry name" value="SHIKIMATE TRANSPORTER"/>
    <property type="match status" value="1"/>
</dbReference>
<dbReference type="EMBL" id="AVPJ01000010">
    <property type="protein sequence ID" value="KGN31629.1"/>
    <property type="molecule type" value="Genomic_DNA"/>
</dbReference>
<evidence type="ECO:0000256" key="2">
    <source>
        <dbReference type="ARBA" id="ARBA00022448"/>
    </source>
</evidence>
<dbReference type="PANTHER" id="PTHR43045:SF4">
    <property type="entry name" value="TRANSPORTER YDFJ-RELATED"/>
    <property type="match status" value="1"/>
</dbReference>
<evidence type="ECO:0000256" key="5">
    <source>
        <dbReference type="ARBA" id="ARBA00022989"/>
    </source>
</evidence>
<feature type="transmembrane region" description="Helical" evidence="8">
    <location>
        <begin position="48"/>
        <end position="69"/>
    </location>
</feature>
<evidence type="ECO:0000259" key="9">
    <source>
        <dbReference type="PROSITE" id="PS50850"/>
    </source>
</evidence>